<evidence type="ECO:0000313" key="1">
    <source>
        <dbReference type="EMBL" id="KAL2738277.1"/>
    </source>
</evidence>
<accession>A0ABD2BZR4</accession>
<organism evidence="1 2">
    <name type="scientific">Vespula maculifrons</name>
    <name type="common">Eastern yellow jacket</name>
    <name type="synonym">Wasp</name>
    <dbReference type="NCBI Taxonomy" id="7453"/>
    <lineage>
        <taxon>Eukaryota</taxon>
        <taxon>Metazoa</taxon>
        <taxon>Ecdysozoa</taxon>
        <taxon>Arthropoda</taxon>
        <taxon>Hexapoda</taxon>
        <taxon>Insecta</taxon>
        <taxon>Pterygota</taxon>
        <taxon>Neoptera</taxon>
        <taxon>Endopterygota</taxon>
        <taxon>Hymenoptera</taxon>
        <taxon>Apocrita</taxon>
        <taxon>Aculeata</taxon>
        <taxon>Vespoidea</taxon>
        <taxon>Vespidae</taxon>
        <taxon>Vespinae</taxon>
        <taxon>Vespula</taxon>
    </lineage>
</organism>
<evidence type="ECO:0000313" key="2">
    <source>
        <dbReference type="Proteomes" id="UP001607303"/>
    </source>
</evidence>
<proteinExistence type="predicted"/>
<protein>
    <submittedName>
        <fullName evidence="1">Suppressor of lurcher protein 1 isoform X1</fullName>
    </submittedName>
</protein>
<comment type="caution">
    <text evidence="1">The sequence shown here is derived from an EMBL/GenBank/DDBJ whole genome shotgun (WGS) entry which is preliminary data.</text>
</comment>
<name>A0ABD2BZR4_VESMC</name>
<dbReference type="Proteomes" id="UP001607303">
    <property type="component" value="Unassembled WGS sequence"/>
</dbReference>
<dbReference type="EMBL" id="JAYRBN010000063">
    <property type="protein sequence ID" value="KAL2738277.1"/>
    <property type="molecule type" value="Genomic_DNA"/>
</dbReference>
<sequence>MSYIYWVFPVGFITSGIDSRLYGDYFNKIDIFFMEECLRILSRAKALEIVLRSRIYNFTPCVLSPSVTTFKPISSLNSAGSDSLRVSWLCDTVLLCLSMLACPSLSYYFVELKDDLALHHEGPFTPWLLPTRNSPRELKNEISRSVSHSYSHSCTRGDFIKVFLHLENEGVSEYTPWSGILCGELRDIPQILYSSRSTLILELHTELPSSNATGFSGTFRFIDRLLELYN</sequence>
<dbReference type="AlphaFoldDB" id="A0ABD2BZR4"/>
<reference evidence="1 2" key="1">
    <citation type="journal article" date="2024" name="Ann. Entomol. Soc. Am.">
        <title>Genomic analyses of the southern and eastern yellowjacket wasps (Hymenoptera: Vespidae) reveal evolutionary signatures of social life.</title>
        <authorList>
            <person name="Catto M.A."/>
            <person name="Caine P.B."/>
            <person name="Orr S.E."/>
            <person name="Hunt B.G."/>
            <person name="Goodisman M.A.D."/>
        </authorList>
    </citation>
    <scope>NUCLEOTIDE SEQUENCE [LARGE SCALE GENOMIC DNA]</scope>
    <source>
        <strain evidence="1">232</strain>
        <tissue evidence="1">Head and thorax</tissue>
    </source>
</reference>
<gene>
    <name evidence="1" type="ORF">V1477_011636</name>
</gene>
<keyword evidence="2" id="KW-1185">Reference proteome</keyword>
<feature type="non-terminal residue" evidence="1">
    <location>
        <position position="230"/>
    </location>
</feature>